<feature type="transmembrane region" description="Helical" evidence="1">
    <location>
        <begin position="34"/>
        <end position="54"/>
    </location>
</feature>
<accession>A0A7C0Y395</accession>
<sequence>MQYLAIIFLFPIIIALIGFLWKKDKALGYPEGSIRAFIILIPLTALVTVLFIGSPKLREMALGALAAVIPQALQYYYQTRKEEKELEKKNV</sequence>
<dbReference type="AlphaFoldDB" id="A0A7C0Y395"/>
<keyword evidence="1" id="KW-1133">Transmembrane helix</keyword>
<protein>
    <submittedName>
        <fullName evidence="2">Uncharacterized protein</fullName>
    </submittedName>
</protein>
<keyword evidence="1" id="KW-0812">Transmembrane</keyword>
<feature type="transmembrane region" description="Helical" evidence="1">
    <location>
        <begin position="6"/>
        <end position="22"/>
    </location>
</feature>
<reference evidence="2" key="1">
    <citation type="journal article" date="2020" name="mSystems">
        <title>Genome- and Community-Level Interaction Insights into Carbon Utilization and Element Cycling Functions of Hydrothermarchaeota in Hydrothermal Sediment.</title>
        <authorList>
            <person name="Zhou Z."/>
            <person name="Liu Y."/>
            <person name="Xu W."/>
            <person name="Pan J."/>
            <person name="Luo Z.H."/>
            <person name="Li M."/>
        </authorList>
    </citation>
    <scope>NUCLEOTIDE SEQUENCE [LARGE SCALE GENOMIC DNA]</scope>
    <source>
        <strain evidence="2">HyVt-233</strain>
    </source>
</reference>
<gene>
    <name evidence="2" type="ORF">ENG63_06990</name>
</gene>
<keyword evidence="1" id="KW-0472">Membrane</keyword>
<comment type="caution">
    <text evidence="2">The sequence shown here is derived from an EMBL/GenBank/DDBJ whole genome shotgun (WGS) entry which is preliminary data.</text>
</comment>
<proteinExistence type="predicted"/>
<dbReference type="EMBL" id="DRBS01000259">
    <property type="protein sequence ID" value="HDD44586.1"/>
    <property type="molecule type" value="Genomic_DNA"/>
</dbReference>
<name>A0A7C0Y395_DESA2</name>
<evidence type="ECO:0000313" key="2">
    <source>
        <dbReference type="EMBL" id="HDD44586.1"/>
    </source>
</evidence>
<organism evidence="2">
    <name type="scientific">Desulfofervidus auxilii</name>
    <dbReference type="NCBI Taxonomy" id="1621989"/>
    <lineage>
        <taxon>Bacteria</taxon>
        <taxon>Pseudomonadati</taxon>
        <taxon>Thermodesulfobacteriota</taxon>
        <taxon>Candidatus Desulfofervidia</taxon>
        <taxon>Candidatus Desulfofervidales</taxon>
        <taxon>Candidatus Desulfofervidaceae</taxon>
        <taxon>Candidatus Desulfofervidus</taxon>
    </lineage>
</organism>
<dbReference type="Proteomes" id="UP000886289">
    <property type="component" value="Unassembled WGS sequence"/>
</dbReference>
<evidence type="ECO:0000256" key="1">
    <source>
        <dbReference type="SAM" id="Phobius"/>
    </source>
</evidence>